<reference evidence="5" key="1">
    <citation type="submission" date="2020-12" db="EMBL/GenBank/DDBJ databases">
        <title>Metabolic potential, ecology and presence of endohyphal bacteria is reflected in genomic diversity of Mucoromycotina.</title>
        <authorList>
            <person name="Muszewska A."/>
            <person name="Okrasinska A."/>
            <person name="Steczkiewicz K."/>
            <person name="Drgas O."/>
            <person name="Orlowska M."/>
            <person name="Perlinska-Lenart U."/>
            <person name="Aleksandrzak-Piekarczyk T."/>
            <person name="Szatraj K."/>
            <person name="Zielenkiewicz U."/>
            <person name="Pilsyk S."/>
            <person name="Malc E."/>
            <person name="Mieczkowski P."/>
            <person name="Kruszewska J.S."/>
            <person name="Biernat P."/>
            <person name="Pawlowska J."/>
        </authorList>
    </citation>
    <scope>NUCLEOTIDE SEQUENCE</scope>
    <source>
        <strain evidence="5">WA0000067209</strain>
    </source>
</reference>
<dbReference type="PROSITE" id="PS51232">
    <property type="entry name" value="GBD_FH3"/>
    <property type="match status" value="1"/>
</dbReference>
<dbReference type="GO" id="GO:0051016">
    <property type="term" value="P:barbed-end actin filament capping"/>
    <property type="evidence" value="ECO:0007669"/>
    <property type="project" value="TreeGrafter"/>
</dbReference>
<organism evidence="5 6">
    <name type="scientific">Mortierella isabellina</name>
    <name type="common">Filamentous fungus</name>
    <name type="synonym">Umbelopsis isabellina</name>
    <dbReference type="NCBI Taxonomy" id="91625"/>
    <lineage>
        <taxon>Eukaryota</taxon>
        <taxon>Fungi</taxon>
        <taxon>Fungi incertae sedis</taxon>
        <taxon>Mucoromycota</taxon>
        <taxon>Mucoromycotina</taxon>
        <taxon>Umbelopsidomycetes</taxon>
        <taxon>Umbelopsidales</taxon>
        <taxon>Umbelopsidaceae</taxon>
        <taxon>Umbelopsis</taxon>
    </lineage>
</organism>
<dbReference type="Pfam" id="PF06367">
    <property type="entry name" value="Drf_FH3"/>
    <property type="match status" value="1"/>
</dbReference>
<proteinExistence type="inferred from homology"/>
<dbReference type="InterPro" id="IPR016024">
    <property type="entry name" value="ARM-type_fold"/>
</dbReference>
<feature type="non-terminal residue" evidence="5">
    <location>
        <position position="1"/>
    </location>
</feature>
<feature type="region of interest" description="Disordered" evidence="3">
    <location>
        <begin position="81"/>
        <end position="100"/>
    </location>
</feature>
<dbReference type="Gene3D" id="1.10.238.150">
    <property type="entry name" value="Formin, FH3 diaphanous domain"/>
    <property type="match status" value="1"/>
</dbReference>
<dbReference type="SMART" id="SM01139">
    <property type="entry name" value="Drf_FH3"/>
    <property type="match status" value="1"/>
</dbReference>
<dbReference type="OrthoDB" id="2404241at2759"/>
<dbReference type="InterPro" id="IPR010472">
    <property type="entry name" value="FH3_dom"/>
</dbReference>
<dbReference type="GO" id="GO:0031267">
    <property type="term" value="F:small GTPase binding"/>
    <property type="evidence" value="ECO:0007669"/>
    <property type="project" value="InterPro"/>
</dbReference>
<name>A0A8H7PK84_MORIS</name>
<dbReference type="InterPro" id="IPR051661">
    <property type="entry name" value="Actin_filament_regulator"/>
</dbReference>
<dbReference type="PANTHER" id="PTHR47102:SF2">
    <property type="entry name" value="PROTEIN BNI1"/>
    <property type="match status" value="1"/>
</dbReference>
<dbReference type="GO" id="GO:0043332">
    <property type="term" value="C:mating projection tip"/>
    <property type="evidence" value="ECO:0007669"/>
    <property type="project" value="TreeGrafter"/>
</dbReference>
<dbReference type="GO" id="GO:0032153">
    <property type="term" value="C:cell division site"/>
    <property type="evidence" value="ECO:0007669"/>
    <property type="project" value="TreeGrafter"/>
</dbReference>
<dbReference type="InterPro" id="IPR014768">
    <property type="entry name" value="GBD/FH3_dom"/>
</dbReference>
<evidence type="ECO:0000256" key="2">
    <source>
        <dbReference type="SAM" id="Coils"/>
    </source>
</evidence>
<comment type="similarity">
    <text evidence="1">Belongs to the formin homology family. BNI1 subfamily.</text>
</comment>
<dbReference type="GO" id="GO:0051017">
    <property type="term" value="P:actin filament bundle assembly"/>
    <property type="evidence" value="ECO:0007669"/>
    <property type="project" value="TreeGrafter"/>
</dbReference>
<evidence type="ECO:0000256" key="1">
    <source>
        <dbReference type="ARBA" id="ARBA00037935"/>
    </source>
</evidence>
<feature type="domain" description="GBD/FH3" evidence="4">
    <location>
        <begin position="1"/>
        <end position="457"/>
    </location>
</feature>
<dbReference type="InterPro" id="IPR010473">
    <property type="entry name" value="GTPase-bd"/>
</dbReference>
<dbReference type="SUPFAM" id="SSF48371">
    <property type="entry name" value="ARM repeat"/>
    <property type="match status" value="1"/>
</dbReference>
<feature type="compositionally biased region" description="Polar residues" evidence="3">
    <location>
        <begin position="90"/>
        <end position="100"/>
    </location>
</feature>
<protein>
    <recommendedName>
        <fullName evidence="4">GBD/FH3 domain-containing protein</fullName>
    </recommendedName>
</protein>
<dbReference type="SMART" id="SM01140">
    <property type="entry name" value="Drf_GBD"/>
    <property type="match status" value="1"/>
</dbReference>
<dbReference type="PANTHER" id="PTHR47102">
    <property type="entry name" value="PROTEIN BNI1"/>
    <property type="match status" value="1"/>
</dbReference>
<evidence type="ECO:0000259" key="4">
    <source>
        <dbReference type="PROSITE" id="PS51232"/>
    </source>
</evidence>
<dbReference type="EMBL" id="JAEPQZ010000011">
    <property type="protein sequence ID" value="KAG2175572.1"/>
    <property type="molecule type" value="Genomic_DNA"/>
</dbReference>
<sequence length="602" mass="67982">MLSRRGVHDQNIINTMLSWDAEKKWLMIMQDHQAEMLAAGAKSQQGDDKSQQPAPLVNILKEKAGEMLNATIDAGQRAVERHSGPVTPGGQYTAQQQPASTQVPAQYYDTSVADRNSPEYFIRKFMEKDLRAVTPSIAGHLEVSLRTRPLELVHEYSWLLKFLDLKGVRVLTSGLSYLNHSSTRKETALELETEMVKCFKVLLNNRWGAREALSNAEAVHTLVFSINCPQWQTRKTVCELLAFLCYCEPPEGHNEVLKGFELLRQHRKDLSIFDAWLKDLEQTLDGRGKMGSLVGANDEFKRLGVFNAPDSHLMEYALSNMILINSLIKVEQDVSARIQLRNQLNAGGMQARILAKLEALDYRLLNLQIETYKVQAENDFEDCFGEEQSLYGNINDPQELLSLILSNLGDASEAVSHLVMTLRAMLLIKGEPTVKTRYHQMITTLVNQLVMDRRGLGDDFSSMYGVSVGNLIQKFSDMERLQSEAEQLAGTREQMEELQREKQVLEQEISRLKAANAAIPYNVDQSAALRYATENASLRALLRTSRNTIALLQGSLEDRNDTNYIDVPEYLSDQYTEGFANQSSKVVVGNEWKTSNRLSQQN</sequence>
<comment type="caution">
    <text evidence="5">The sequence shown here is derived from an EMBL/GenBank/DDBJ whole genome shotgun (WGS) entry which is preliminary data.</text>
</comment>
<feature type="coiled-coil region" evidence="2">
    <location>
        <begin position="478"/>
        <end position="518"/>
    </location>
</feature>
<dbReference type="GO" id="GO:1903475">
    <property type="term" value="P:mitotic actomyosin contractile ring assembly"/>
    <property type="evidence" value="ECO:0007669"/>
    <property type="project" value="TreeGrafter"/>
</dbReference>
<dbReference type="GO" id="GO:0003779">
    <property type="term" value="F:actin binding"/>
    <property type="evidence" value="ECO:0007669"/>
    <property type="project" value="InterPro"/>
</dbReference>
<dbReference type="Proteomes" id="UP000654370">
    <property type="component" value="Unassembled WGS sequence"/>
</dbReference>
<evidence type="ECO:0000313" key="6">
    <source>
        <dbReference type="Proteomes" id="UP000654370"/>
    </source>
</evidence>
<dbReference type="AlphaFoldDB" id="A0A8H7PK84"/>
<keyword evidence="2" id="KW-0175">Coiled coil</keyword>
<evidence type="ECO:0000256" key="3">
    <source>
        <dbReference type="SAM" id="MobiDB-lite"/>
    </source>
</evidence>
<dbReference type="GO" id="GO:0015629">
    <property type="term" value="C:actin cytoskeleton"/>
    <property type="evidence" value="ECO:0007669"/>
    <property type="project" value="UniProtKB-ARBA"/>
</dbReference>
<keyword evidence="6" id="KW-1185">Reference proteome</keyword>
<evidence type="ECO:0000313" key="5">
    <source>
        <dbReference type="EMBL" id="KAG2175572.1"/>
    </source>
</evidence>
<dbReference type="GO" id="GO:0005938">
    <property type="term" value="C:cell cortex"/>
    <property type="evidence" value="ECO:0007669"/>
    <property type="project" value="UniProtKB-ARBA"/>
</dbReference>
<dbReference type="InterPro" id="IPR011989">
    <property type="entry name" value="ARM-like"/>
</dbReference>
<accession>A0A8H7PK84</accession>
<gene>
    <name evidence="5" type="ORF">INT43_001219</name>
</gene>
<dbReference type="Pfam" id="PF06371">
    <property type="entry name" value="Drf_GBD"/>
    <property type="match status" value="1"/>
</dbReference>
<dbReference type="Gene3D" id="1.25.10.10">
    <property type="entry name" value="Leucine-rich Repeat Variant"/>
    <property type="match status" value="1"/>
</dbReference>